<dbReference type="OrthoDB" id="8300278at2759"/>
<name>A0A397U7G4_9GLOM</name>
<dbReference type="SMART" id="SM01092">
    <property type="entry name" value="CO_deh_flav_C"/>
    <property type="match status" value="1"/>
</dbReference>
<evidence type="ECO:0000313" key="3">
    <source>
        <dbReference type="Proteomes" id="UP000266673"/>
    </source>
</evidence>
<dbReference type="GO" id="GO:0005506">
    <property type="term" value="F:iron ion binding"/>
    <property type="evidence" value="ECO:0007669"/>
    <property type="project" value="InterPro"/>
</dbReference>
<proteinExistence type="predicted"/>
<dbReference type="PANTHER" id="PTHR45444">
    <property type="entry name" value="XANTHINE DEHYDROGENASE"/>
    <property type="match status" value="1"/>
</dbReference>
<dbReference type="EMBL" id="QKWP01002064">
    <property type="protein sequence ID" value="RIB05018.1"/>
    <property type="molecule type" value="Genomic_DNA"/>
</dbReference>
<feature type="domain" description="CO dehydrogenase flavoprotein C-terminal" evidence="1">
    <location>
        <begin position="22"/>
        <end position="126"/>
    </location>
</feature>
<sequence length="161" mass="18085">MPYQIQIFEALSEIINHYQYVRAYKQSKRHYSARAIVNAGLSVSLDHNFRVQEVFFAFGGISGAVVRAPNAENFIAGKKWGDENVLRQLIQVLCEEFQLSFSVTGGMATYRKTLIVGFITKFWYDVTKSANIAELSPDIENSIGEIKRGVSKGSQTIGRPE</sequence>
<accession>A0A397U7G4</accession>
<dbReference type="Gene3D" id="3.30.390.50">
    <property type="entry name" value="CO dehydrogenase flavoprotein, C-terminal domain"/>
    <property type="match status" value="1"/>
</dbReference>
<dbReference type="SUPFAM" id="SSF55447">
    <property type="entry name" value="CO dehydrogenase flavoprotein C-terminal domain-like"/>
    <property type="match status" value="1"/>
</dbReference>
<evidence type="ECO:0000313" key="2">
    <source>
        <dbReference type="EMBL" id="RIB05018.1"/>
    </source>
</evidence>
<keyword evidence="3" id="KW-1185">Reference proteome</keyword>
<organism evidence="2 3">
    <name type="scientific">Gigaspora rosea</name>
    <dbReference type="NCBI Taxonomy" id="44941"/>
    <lineage>
        <taxon>Eukaryota</taxon>
        <taxon>Fungi</taxon>
        <taxon>Fungi incertae sedis</taxon>
        <taxon>Mucoromycota</taxon>
        <taxon>Glomeromycotina</taxon>
        <taxon>Glomeromycetes</taxon>
        <taxon>Diversisporales</taxon>
        <taxon>Gigasporaceae</taxon>
        <taxon>Gigaspora</taxon>
    </lineage>
</organism>
<dbReference type="InterPro" id="IPR016208">
    <property type="entry name" value="Ald_Oxase/xanthine_DH-like"/>
</dbReference>
<evidence type="ECO:0000259" key="1">
    <source>
        <dbReference type="SMART" id="SM01092"/>
    </source>
</evidence>
<comment type="caution">
    <text evidence="2">The sequence shown here is derived from an EMBL/GenBank/DDBJ whole genome shotgun (WGS) entry which is preliminary data.</text>
</comment>
<dbReference type="InterPro" id="IPR005107">
    <property type="entry name" value="CO_DH_flav_C"/>
</dbReference>
<dbReference type="InterPro" id="IPR036683">
    <property type="entry name" value="CO_DH_flav_C_dom_sf"/>
</dbReference>
<dbReference type="PANTHER" id="PTHR45444:SF3">
    <property type="entry name" value="XANTHINE DEHYDROGENASE"/>
    <property type="match status" value="1"/>
</dbReference>
<dbReference type="Proteomes" id="UP000266673">
    <property type="component" value="Unassembled WGS sequence"/>
</dbReference>
<gene>
    <name evidence="2" type="ORF">C2G38_2047948</name>
</gene>
<dbReference type="Pfam" id="PF03450">
    <property type="entry name" value="CO_deh_flav_C"/>
    <property type="match status" value="1"/>
</dbReference>
<reference evidence="2 3" key="1">
    <citation type="submission" date="2018-06" db="EMBL/GenBank/DDBJ databases">
        <title>Comparative genomics reveals the genomic features of Rhizophagus irregularis, R. cerebriforme, R. diaphanum and Gigaspora rosea, and their symbiotic lifestyle signature.</title>
        <authorList>
            <person name="Morin E."/>
            <person name="San Clemente H."/>
            <person name="Chen E.C.H."/>
            <person name="De La Providencia I."/>
            <person name="Hainaut M."/>
            <person name="Kuo A."/>
            <person name="Kohler A."/>
            <person name="Murat C."/>
            <person name="Tang N."/>
            <person name="Roy S."/>
            <person name="Loubradou J."/>
            <person name="Henrissat B."/>
            <person name="Grigoriev I.V."/>
            <person name="Corradi N."/>
            <person name="Roux C."/>
            <person name="Martin F.M."/>
        </authorList>
    </citation>
    <scope>NUCLEOTIDE SEQUENCE [LARGE SCALE GENOMIC DNA]</scope>
    <source>
        <strain evidence="2 3">DAOM 194757</strain>
    </source>
</reference>
<dbReference type="GO" id="GO:0016491">
    <property type="term" value="F:oxidoreductase activity"/>
    <property type="evidence" value="ECO:0007669"/>
    <property type="project" value="InterPro"/>
</dbReference>
<dbReference type="AlphaFoldDB" id="A0A397U7G4"/>
<dbReference type="STRING" id="44941.A0A397U7G4"/>
<protein>
    <submittedName>
        <fullName evidence="2">CO dehydrogenase flavo protein</fullName>
    </submittedName>
</protein>